<evidence type="ECO:0000313" key="1">
    <source>
        <dbReference type="EMBL" id="MDQ0541949.1"/>
    </source>
</evidence>
<dbReference type="Proteomes" id="UP001223420">
    <property type="component" value="Unassembled WGS sequence"/>
</dbReference>
<evidence type="ECO:0000313" key="2">
    <source>
        <dbReference type="Proteomes" id="UP001223420"/>
    </source>
</evidence>
<comment type="caution">
    <text evidence="1">The sequence shown here is derived from an EMBL/GenBank/DDBJ whole genome shotgun (WGS) entry which is preliminary data.</text>
</comment>
<gene>
    <name evidence="1" type="ORF">QO001_000857</name>
</gene>
<sequence>MDRLPPFDKIGALPVPDHQNADPASSNPGSIVNALIFNQLQREGVNLELLAGLTPDSANLFQWTQAVSRGGIWVDELTGTGDLAVATLDAVLPAFLRGMRLGGVAAAPNTITTPKLRVMNLSSTGAYVDFPILKEDGSALGVGDIKAGRRYRFEADGAGNVVITGAGLSAPSVVAQSPVGRGLFSKQAAGSYTWKVPSVAAGDPYDVFWVLGTCVGAGAGGSGTSTSGTQAGAGGGGGGAAFGWIPVTPGQNIPYVVGGASLGVGYAGNSGNGGTSSISSIMQATGGRGVSNNGNAGGAGGVGTGGQVNIAGGCGNDAPVGTANYPGGFGGSSLLGGGGRTGVIGVAGVAPGTGGGGGYTTTYTQAGGNGADGYVSFQY</sequence>
<reference evidence="1" key="1">
    <citation type="submission" date="2023-07" db="EMBL/GenBank/DDBJ databases">
        <title>Genomic Encyclopedia of Type Strains, Phase IV (KMG-IV): sequencing the most valuable type-strain genomes for metagenomic binning, comparative biology and taxonomic classification.</title>
        <authorList>
            <person name="Goeker M."/>
        </authorList>
    </citation>
    <scope>NUCLEOTIDE SEQUENCE</scope>
    <source>
        <strain evidence="1">DSM 19569</strain>
    </source>
</reference>
<name>A0AAJ1WSS6_9HYPH</name>
<dbReference type="RefSeq" id="WP_230366597.1">
    <property type="nucleotide sequence ID" value="NZ_JAJALK010000006.1"/>
</dbReference>
<organism evidence="1 2">
    <name type="scientific">Methylobacterium brachiatum</name>
    <dbReference type="NCBI Taxonomy" id="269660"/>
    <lineage>
        <taxon>Bacteria</taxon>
        <taxon>Pseudomonadati</taxon>
        <taxon>Pseudomonadota</taxon>
        <taxon>Alphaproteobacteria</taxon>
        <taxon>Hyphomicrobiales</taxon>
        <taxon>Methylobacteriaceae</taxon>
        <taxon>Methylobacterium</taxon>
    </lineage>
</organism>
<protein>
    <submittedName>
        <fullName evidence="1">Uncharacterized protein</fullName>
    </submittedName>
</protein>
<dbReference type="EMBL" id="JAUSWL010000001">
    <property type="protein sequence ID" value="MDQ0541949.1"/>
    <property type="molecule type" value="Genomic_DNA"/>
</dbReference>
<proteinExistence type="predicted"/>
<dbReference type="AlphaFoldDB" id="A0AAJ1WSS6"/>
<accession>A0AAJ1WSS6</accession>